<evidence type="ECO:0000313" key="1">
    <source>
        <dbReference type="EMBL" id="JAH86976.1"/>
    </source>
</evidence>
<organism evidence="1">
    <name type="scientific">Anguilla anguilla</name>
    <name type="common">European freshwater eel</name>
    <name type="synonym">Muraena anguilla</name>
    <dbReference type="NCBI Taxonomy" id="7936"/>
    <lineage>
        <taxon>Eukaryota</taxon>
        <taxon>Metazoa</taxon>
        <taxon>Chordata</taxon>
        <taxon>Craniata</taxon>
        <taxon>Vertebrata</taxon>
        <taxon>Euteleostomi</taxon>
        <taxon>Actinopterygii</taxon>
        <taxon>Neopterygii</taxon>
        <taxon>Teleostei</taxon>
        <taxon>Anguilliformes</taxon>
        <taxon>Anguillidae</taxon>
        <taxon>Anguilla</taxon>
    </lineage>
</organism>
<proteinExistence type="predicted"/>
<dbReference type="EMBL" id="GBXM01021601">
    <property type="protein sequence ID" value="JAH86976.1"/>
    <property type="molecule type" value="Transcribed_RNA"/>
</dbReference>
<protein>
    <submittedName>
        <fullName evidence="1">Uncharacterized protein</fullName>
    </submittedName>
</protein>
<accession>A0A0E9W9K3</accession>
<sequence>MKAQEYFQGNLGAWCTHPLKGQSVLHYYYESSKLVCRNILQFECRHAACMLTQTSWNQGVSNFHNTVFAIYIAICIPVKVKGAQVASLSPTAPV</sequence>
<name>A0A0E9W9K3_ANGAN</name>
<dbReference type="AlphaFoldDB" id="A0A0E9W9K3"/>
<reference evidence="1" key="1">
    <citation type="submission" date="2014-11" db="EMBL/GenBank/DDBJ databases">
        <authorList>
            <person name="Amaro Gonzalez C."/>
        </authorList>
    </citation>
    <scope>NUCLEOTIDE SEQUENCE</scope>
</reference>
<reference evidence="1" key="2">
    <citation type="journal article" date="2015" name="Fish Shellfish Immunol.">
        <title>Early steps in the European eel (Anguilla anguilla)-Vibrio vulnificus interaction in the gills: Role of the RtxA13 toxin.</title>
        <authorList>
            <person name="Callol A."/>
            <person name="Pajuelo D."/>
            <person name="Ebbesson L."/>
            <person name="Teles M."/>
            <person name="MacKenzie S."/>
            <person name="Amaro C."/>
        </authorList>
    </citation>
    <scope>NUCLEOTIDE SEQUENCE</scope>
</reference>